<keyword evidence="1" id="KW-0732">Signal</keyword>
<keyword evidence="3" id="KW-1185">Reference proteome</keyword>
<accession>A0ABW2GQ39</accession>
<dbReference type="Proteomes" id="UP001596392">
    <property type="component" value="Unassembled WGS sequence"/>
</dbReference>
<feature type="chain" id="PRO_5046086259" description="HAF family extracellular repeat protein" evidence="1">
    <location>
        <begin position="24"/>
        <end position="335"/>
    </location>
</feature>
<gene>
    <name evidence="2" type="ORF">ACFQO7_03230</name>
</gene>
<dbReference type="EMBL" id="JBHTAC010000002">
    <property type="protein sequence ID" value="MFC7241488.1"/>
    <property type="molecule type" value="Genomic_DNA"/>
</dbReference>
<evidence type="ECO:0008006" key="4">
    <source>
        <dbReference type="Google" id="ProtNLM"/>
    </source>
</evidence>
<name>A0ABW2GQ39_9ACTN</name>
<evidence type="ECO:0000313" key="2">
    <source>
        <dbReference type="EMBL" id="MFC7241488.1"/>
    </source>
</evidence>
<feature type="signal peptide" evidence="1">
    <location>
        <begin position="1"/>
        <end position="23"/>
    </location>
</feature>
<protein>
    <recommendedName>
        <fullName evidence="4">HAF family extracellular repeat protein</fullName>
    </recommendedName>
</protein>
<dbReference type="NCBIfam" id="TIGR02913">
    <property type="entry name" value="HAF_rpt"/>
    <property type="match status" value="3"/>
</dbReference>
<proteinExistence type="predicted"/>
<sequence length="335" mass="34440">MRTVRRLLSVTVAAVLTAMSLTAAPAAAAGPQIVVLGNLSGSCCSQAFAINDHGVVVGQSQVGTMENPPERAVRWQNGVITDLGTLGGPRAVALAINNNGWIVGYSELAGGDGTVHGFLWRPGLGMTDLGTLGASSIATGVNDSGLVVGRYVVNGQLHGFRWANGVMSKIVTPTGEGFEPAGINKHGKIGGSLNGEYSGQPAWWKNNQTVASGLVGHAGAINDNGDVAGTYWNGAQGAFVWRADGTVLNLGMPAGAKFAAANGINESRHTVGTRTLEFGHTRAVYWSEFGTPRLLPSLVAGGQATALGVNRLGQTVGHANLTATGGEYTAVLWTR</sequence>
<dbReference type="InterPro" id="IPR014262">
    <property type="entry name" value="HAF_rpt"/>
</dbReference>
<dbReference type="RefSeq" id="WP_376804954.1">
    <property type="nucleotide sequence ID" value="NZ_JBHTAC010000002.1"/>
</dbReference>
<comment type="caution">
    <text evidence="2">The sequence shown here is derived from an EMBL/GenBank/DDBJ whole genome shotgun (WGS) entry which is preliminary data.</text>
</comment>
<organism evidence="2 3">
    <name type="scientific">Catellatospora aurea</name>
    <dbReference type="NCBI Taxonomy" id="1337874"/>
    <lineage>
        <taxon>Bacteria</taxon>
        <taxon>Bacillati</taxon>
        <taxon>Actinomycetota</taxon>
        <taxon>Actinomycetes</taxon>
        <taxon>Micromonosporales</taxon>
        <taxon>Micromonosporaceae</taxon>
        <taxon>Catellatospora</taxon>
    </lineage>
</organism>
<evidence type="ECO:0000256" key="1">
    <source>
        <dbReference type="SAM" id="SignalP"/>
    </source>
</evidence>
<evidence type="ECO:0000313" key="3">
    <source>
        <dbReference type="Proteomes" id="UP001596392"/>
    </source>
</evidence>
<reference evidence="3" key="1">
    <citation type="journal article" date="2019" name="Int. J. Syst. Evol. Microbiol.">
        <title>The Global Catalogue of Microorganisms (GCM) 10K type strain sequencing project: providing services to taxonomists for standard genome sequencing and annotation.</title>
        <authorList>
            <consortium name="The Broad Institute Genomics Platform"/>
            <consortium name="The Broad Institute Genome Sequencing Center for Infectious Disease"/>
            <person name="Wu L."/>
            <person name="Ma J."/>
        </authorList>
    </citation>
    <scope>NUCLEOTIDE SEQUENCE [LARGE SCALE GENOMIC DNA]</scope>
    <source>
        <strain evidence="3">CGMCC 1.9106</strain>
    </source>
</reference>